<feature type="region of interest" description="Disordered" evidence="9">
    <location>
        <begin position="218"/>
        <end position="462"/>
    </location>
</feature>
<feature type="compositionally biased region" description="Acidic residues" evidence="9">
    <location>
        <begin position="437"/>
        <end position="446"/>
    </location>
</feature>
<keyword evidence="7" id="KW-0804">Transcription</keyword>
<evidence type="ECO:0000256" key="9">
    <source>
        <dbReference type="SAM" id="MobiDB-lite"/>
    </source>
</evidence>
<name>A0AAE0HGL4_9PEZI</name>
<feature type="compositionally biased region" description="Basic residues" evidence="9">
    <location>
        <begin position="356"/>
        <end position="379"/>
    </location>
</feature>
<feature type="compositionally biased region" description="Low complexity" evidence="9">
    <location>
        <begin position="274"/>
        <end position="288"/>
    </location>
</feature>
<feature type="compositionally biased region" description="Polar residues" evidence="9">
    <location>
        <begin position="33"/>
        <end position="45"/>
    </location>
</feature>
<dbReference type="GO" id="GO:0005634">
    <property type="term" value="C:nucleus"/>
    <property type="evidence" value="ECO:0007669"/>
    <property type="project" value="UniProtKB-SubCell"/>
</dbReference>
<keyword evidence="5" id="KW-0678">Repressor</keyword>
<comment type="caution">
    <text evidence="10">The sequence shown here is derived from an EMBL/GenBank/DDBJ whole genome shotgun (WGS) entry which is preliminary data.</text>
</comment>
<comment type="subcellular location">
    <subcellularLocation>
        <location evidence="2">Cytoplasm</location>
    </subcellularLocation>
    <subcellularLocation>
        <location evidence="1">Nucleus</location>
    </subcellularLocation>
</comment>
<sequence length="462" mass="50306">MNASSPVKRRVLGALDPNACSPSKARRHEGKPFSSSAQHQKSPTKVKSIAPRQAFATLTSPTRVARVPSVLATPEKDMDAGSRKRRSPTPTFTPAAQDSEPAAKRACLDGTREDTQPRQLESPPPSSWTTRTSGTTRHRSASPDTPSVFDNSAVDNSQVTILTEPDTTAPAPVPAVAPLPTRRTRPRLTREQAREKAEIIRLRLGLASYKVRTGQTDVPLDRLEAQHAQVSSSPPSLPSQRQTQGHSRGPTSVSASFPPPGHASSPPTTTPGAGSRRPLPGAPLRRASSSASVSFEQEAPPSKSVLLEEARLAIARDERRKQQPQEQQQQQQLQQPRHYQHHQQHHQHPPQPQLPRHNHNSHSYNHTHSRTPHHHHHQRRQSEALGMRHDARRYMYGAEPGVPPRPRTAAGVTGLSFSSLSSSASSSFGRRASFVGDDADDREEDLEGRGGAASGLLSLARG</sequence>
<organism evidence="10 11">
    <name type="scientific">Chaetomium fimeti</name>
    <dbReference type="NCBI Taxonomy" id="1854472"/>
    <lineage>
        <taxon>Eukaryota</taxon>
        <taxon>Fungi</taxon>
        <taxon>Dikarya</taxon>
        <taxon>Ascomycota</taxon>
        <taxon>Pezizomycotina</taxon>
        <taxon>Sordariomycetes</taxon>
        <taxon>Sordariomycetidae</taxon>
        <taxon>Sordariales</taxon>
        <taxon>Chaetomiaceae</taxon>
        <taxon>Chaetomium</taxon>
    </lineage>
</organism>
<gene>
    <name evidence="10" type="ORF">B0H64DRAFT_432793</name>
</gene>
<evidence type="ECO:0000256" key="3">
    <source>
        <dbReference type="ARBA" id="ARBA00006922"/>
    </source>
</evidence>
<evidence type="ECO:0000313" key="11">
    <source>
        <dbReference type="Proteomes" id="UP001278766"/>
    </source>
</evidence>
<dbReference type="RefSeq" id="XP_062659711.1">
    <property type="nucleotide sequence ID" value="XM_062806016.1"/>
</dbReference>
<evidence type="ECO:0000313" key="10">
    <source>
        <dbReference type="EMBL" id="KAK3296197.1"/>
    </source>
</evidence>
<feature type="compositionally biased region" description="Basic and acidic residues" evidence="9">
    <location>
        <begin position="380"/>
        <end position="393"/>
    </location>
</feature>
<protein>
    <recommendedName>
        <fullName evidence="12">Cyclin-dependent kinase</fullName>
    </recommendedName>
</protein>
<keyword evidence="8" id="KW-0539">Nucleus</keyword>
<feature type="compositionally biased region" description="Polar residues" evidence="9">
    <location>
        <begin position="240"/>
        <end position="255"/>
    </location>
</feature>
<dbReference type="AlphaFoldDB" id="A0AAE0HGL4"/>
<keyword evidence="4" id="KW-0963">Cytoplasm</keyword>
<feature type="compositionally biased region" description="Basic and acidic residues" evidence="9">
    <location>
        <begin position="101"/>
        <end position="116"/>
    </location>
</feature>
<reference evidence="10" key="1">
    <citation type="journal article" date="2023" name="Mol. Phylogenet. Evol.">
        <title>Genome-scale phylogeny and comparative genomics of the fungal order Sordariales.</title>
        <authorList>
            <person name="Hensen N."/>
            <person name="Bonometti L."/>
            <person name="Westerberg I."/>
            <person name="Brannstrom I.O."/>
            <person name="Guillou S."/>
            <person name="Cros-Aarteil S."/>
            <person name="Calhoun S."/>
            <person name="Haridas S."/>
            <person name="Kuo A."/>
            <person name="Mondo S."/>
            <person name="Pangilinan J."/>
            <person name="Riley R."/>
            <person name="LaButti K."/>
            <person name="Andreopoulos B."/>
            <person name="Lipzen A."/>
            <person name="Chen C."/>
            <person name="Yan M."/>
            <person name="Daum C."/>
            <person name="Ng V."/>
            <person name="Clum A."/>
            <person name="Steindorff A."/>
            <person name="Ohm R.A."/>
            <person name="Martin F."/>
            <person name="Silar P."/>
            <person name="Natvig D.O."/>
            <person name="Lalanne C."/>
            <person name="Gautier V."/>
            <person name="Ament-Velasquez S.L."/>
            <person name="Kruys A."/>
            <person name="Hutchinson M.I."/>
            <person name="Powell A.J."/>
            <person name="Barry K."/>
            <person name="Miller A.N."/>
            <person name="Grigoriev I.V."/>
            <person name="Debuchy R."/>
            <person name="Gladieux P."/>
            <person name="Hiltunen Thoren M."/>
            <person name="Johannesson H."/>
        </authorList>
    </citation>
    <scope>NUCLEOTIDE SEQUENCE</scope>
    <source>
        <strain evidence="10">CBS 168.71</strain>
    </source>
</reference>
<dbReference type="Proteomes" id="UP001278766">
    <property type="component" value="Unassembled WGS sequence"/>
</dbReference>
<evidence type="ECO:0000256" key="2">
    <source>
        <dbReference type="ARBA" id="ARBA00004496"/>
    </source>
</evidence>
<dbReference type="GeneID" id="87842964"/>
<evidence type="ECO:0008006" key="12">
    <source>
        <dbReference type="Google" id="ProtNLM"/>
    </source>
</evidence>
<evidence type="ECO:0000256" key="6">
    <source>
        <dbReference type="ARBA" id="ARBA00023015"/>
    </source>
</evidence>
<feature type="compositionally biased region" description="Low complexity" evidence="9">
    <location>
        <begin position="414"/>
        <end position="433"/>
    </location>
</feature>
<dbReference type="InterPro" id="IPR013734">
    <property type="entry name" value="TF_Nrm1/Whi5"/>
</dbReference>
<feature type="compositionally biased region" description="Polar residues" evidence="9">
    <location>
        <begin position="142"/>
        <end position="161"/>
    </location>
</feature>
<feature type="compositionally biased region" description="Low complexity" evidence="9">
    <location>
        <begin position="324"/>
        <end position="337"/>
    </location>
</feature>
<evidence type="ECO:0000256" key="7">
    <source>
        <dbReference type="ARBA" id="ARBA00023163"/>
    </source>
</evidence>
<evidence type="ECO:0000256" key="4">
    <source>
        <dbReference type="ARBA" id="ARBA00022490"/>
    </source>
</evidence>
<comment type="similarity">
    <text evidence="3">Belongs to the WHI5/NRM1 family.</text>
</comment>
<dbReference type="Pfam" id="PF08528">
    <property type="entry name" value="Whi5"/>
    <property type="match status" value="1"/>
</dbReference>
<proteinExistence type="inferred from homology"/>
<feature type="compositionally biased region" description="Basic residues" evidence="9">
    <location>
        <begin position="338"/>
        <end position="348"/>
    </location>
</feature>
<evidence type="ECO:0000256" key="1">
    <source>
        <dbReference type="ARBA" id="ARBA00004123"/>
    </source>
</evidence>
<dbReference type="EMBL" id="JAUEPN010000004">
    <property type="protein sequence ID" value="KAK3296197.1"/>
    <property type="molecule type" value="Genomic_DNA"/>
</dbReference>
<accession>A0AAE0HGL4</accession>
<evidence type="ECO:0000256" key="8">
    <source>
        <dbReference type="ARBA" id="ARBA00023242"/>
    </source>
</evidence>
<reference evidence="10" key="2">
    <citation type="submission" date="2023-06" db="EMBL/GenBank/DDBJ databases">
        <authorList>
            <consortium name="Lawrence Berkeley National Laboratory"/>
            <person name="Haridas S."/>
            <person name="Hensen N."/>
            <person name="Bonometti L."/>
            <person name="Westerberg I."/>
            <person name="Brannstrom I.O."/>
            <person name="Guillou S."/>
            <person name="Cros-Aarteil S."/>
            <person name="Calhoun S."/>
            <person name="Kuo A."/>
            <person name="Mondo S."/>
            <person name="Pangilinan J."/>
            <person name="Riley R."/>
            <person name="Labutti K."/>
            <person name="Andreopoulos B."/>
            <person name="Lipzen A."/>
            <person name="Chen C."/>
            <person name="Yanf M."/>
            <person name="Daum C."/>
            <person name="Ng V."/>
            <person name="Clum A."/>
            <person name="Steindorff A."/>
            <person name="Ohm R."/>
            <person name="Martin F."/>
            <person name="Silar P."/>
            <person name="Natvig D."/>
            <person name="Lalanne C."/>
            <person name="Gautier V."/>
            <person name="Ament-Velasquez S.L."/>
            <person name="Kruys A."/>
            <person name="Hutchinson M.I."/>
            <person name="Powell A.J."/>
            <person name="Barry K."/>
            <person name="Miller A.N."/>
            <person name="Grigoriev I.V."/>
            <person name="Debuchy R."/>
            <person name="Gladieux P."/>
            <person name="Thoren M.H."/>
            <person name="Johannesson H."/>
        </authorList>
    </citation>
    <scope>NUCLEOTIDE SEQUENCE</scope>
    <source>
        <strain evidence="10">CBS 168.71</strain>
    </source>
</reference>
<feature type="region of interest" description="Disordered" evidence="9">
    <location>
        <begin position="1"/>
        <end position="195"/>
    </location>
</feature>
<dbReference type="GO" id="GO:0005737">
    <property type="term" value="C:cytoplasm"/>
    <property type="evidence" value="ECO:0007669"/>
    <property type="project" value="UniProtKB-SubCell"/>
</dbReference>
<keyword evidence="11" id="KW-1185">Reference proteome</keyword>
<keyword evidence="6" id="KW-0805">Transcription regulation</keyword>
<feature type="compositionally biased region" description="Basic and acidic residues" evidence="9">
    <location>
        <begin position="306"/>
        <end position="323"/>
    </location>
</feature>
<evidence type="ECO:0000256" key="5">
    <source>
        <dbReference type="ARBA" id="ARBA00022491"/>
    </source>
</evidence>